<comment type="caution">
    <text evidence="2">The sequence shown here is derived from an EMBL/GenBank/DDBJ whole genome shotgun (WGS) entry which is preliminary data.</text>
</comment>
<dbReference type="EMBL" id="LWDX02024490">
    <property type="protein sequence ID" value="OEL30923.1"/>
    <property type="molecule type" value="Genomic_DNA"/>
</dbReference>
<protein>
    <submittedName>
        <fullName evidence="2">Uncharacterized protein</fullName>
    </submittedName>
</protein>
<gene>
    <name evidence="2" type="ORF">BAE44_0008058</name>
</gene>
<dbReference type="STRING" id="888268.A0A1E5W0K6"/>
<evidence type="ECO:0000313" key="3">
    <source>
        <dbReference type="Proteomes" id="UP000095767"/>
    </source>
</evidence>
<organism evidence="2 3">
    <name type="scientific">Dichanthelium oligosanthes</name>
    <dbReference type="NCBI Taxonomy" id="888268"/>
    <lineage>
        <taxon>Eukaryota</taxon>
        <taxon>Viridiplantae</taxon>
        <taxon>Streptophyta</taxon>
        <taxon>Embryophyta</taxon>
        <taxon>Tracheophyta</taxon>
        <taxon>Spermatophyta</taxon>
        <taxon>Magnoliopsida</taxon>
        <taxon>Liliopsida</taxon>
        <taxon>Poales</taxon>
        <taxon>Poaceae</taxon>
        <taxon>PACMAD clade</taxon>
        <taxon>Panicoideae</taxon>
        <taxon>Panicodae</taxon>
        <taxon>Paniceae</taxon>
        <taxon>Dichantheliinae</taxon>
        <taxon>Dichanthelium</taxon>
    </lineage>
</organism>
<sequence>MADIEDMELRWKGKKLAKRLRNELLPGSSISYSREKANAYLEGVDLGKWLRNEVPLPPECMRRGSDDPWKVLALLWVQTLLYAAPYGDVQMHVQHLSQGGEYITHLWALLYHLGIDKWEQEPAGDDEWEQEPARRRRVRPSRRAKKAYAAEAAGEATAGDDELEWEHAQRDIVIEKLQEALRQRDGYIRVQNEYNMQQQEYFANYNALQRSTTELDS</sequence>
<evidence type="ECO:0000256" key="1">
    <source>
        <dbReference type="SAM" id="MobiDB-lite"/>
    </source>
</evidence>
<feature type="region of interest" description="Disordered" evidence="1">
    <location>
        <begin position="122"/>
        <end position="141"/>
    </location>
</feature>
<dbReference type="Pfam" id="PF04578">
    <property type="entry name" value="DUF594"/>
    <property type="match status" value="1"/>
</dbReference>
<dbReference type="Proteomes" id="UP000095767">
    <property type="component" value="Unassembled WGS sequence"/>
</dbReference>
<keyword evidence="3" id="KW-1185">Reference proteome</keyword>
<evidence type="ECO:0000313" key="2">
    <source>
        <dbReference type="EMBL" id="OEL30923.1"/>
    </source>
</evidence>
<accession>A0A1E5W0K6</accession>
<feature type="non-terminal residue" evidence="2">
    <location>
        <position position="217"/>
    </location>
</feature>
<name>A0A1E5W0K6_9POAL</name>
<reference evidence="2 3" key="1">
    <citation type="submission" date="2016-09" db="EMBL/GenBank/DDBJ databases">
        <title>The draft genome of Dichanthelium oligosanthes: A C3 panicoid grass species.</title>
        <authorList>
            <person name="Studer A.J."/>
            <person name="Schnable J.C."/>
            <person name="Brutnell T.P."/>
        </authorList>
    </citation>
    <scope>NUCLEOTIDE SEQUENCE [LARGE SCALE GENOMIC DNA]</scope>
    <source>
        <strain evidence="3">cv. Kellogg 1175</strain>
        <tissue evidence="2">Leaf</tissue>
    </source>
</reference>
<dbReference type="OrthoDB" id="686547at2759"/>
<dbReference type="AlphaFoldDB" id="A0A1E5W0K6"/>
<dbReference type="InterPro" id="IPR007658">
    <property type="entry name" value="DUF594"/>
</dbReference>
<proteinExistence type="predicted"/>